<evidence type="ECO:0000313" key="3">
    <source>
        <dbReference type="Proteomes" id="UP001497516"/>
    </source>
</evidence>
<organism evidence="2 3">
    <name type="scientific">Linum trigynum</name>
    <dbReference type="NCBI Taxonomy" id="586398"/>
    <lineage>
        <taxon>Eukaryota</taxon>
        <taxon>Viridiplantae</taxon>
        <taxon>Streptophyta</taxon>
        <taxon>Embryophyta</taxon>
        <taxon>Tracheophyta</taxon>
        <taxon>Spermatophyta</taxon>
        <taxon>Magnoliopsida</taxon>
        <taxon>eudicotyledons</taxon>
        <taxon>Gunneridae</taxon>
        <taxon>Pentapetalae</taxon>
        <taxon>rosids</taxon>
        <taxon>fabids</taxon>
        <taxon>Malpighiales</taxon>
        <taxon>Linaceae</taxon>
        <taxon>Linum</taxon>
    </lineage>
</organism>
<dbReference type="Proteomes" id="UP001497516">
    <property type="component" value="Chromosome 10"/>
</dbReference>
<dbReference type="PANTHER" id="PTHR33710">
    <property type="entry name" value="BNAC02G09200D PROTEIN"/>
    <property type="match status" value="1"/>
</dbReference>
<dbReference type="PANTHER" id="PTHR33710:SF71">
    <property type="entry name" value="ENDONUCLEASE_EXONUCLEASE_PHOSPHATASE DOMAIN-CONTAINING PROTEIN"/>
    <property type="match status" value="1"/>
</dbReference>
<feature type="domain" description="Endonuclease/exonuclease/phosphatase" evidence="1">
    <location>
        <begin position="6"/>
        <end position="228"/>
    </location>
</feature>
<dbReference type="Pfam" id="PF03372">
    <property type="entry name" value="Exo_endo_phos"/>
    <property type="match status" value="1"/>
</dbReference>
<dbReference type="GO" id="GO:0003824">
    <property type="term" value="F:catalytic activity"/>
    <property type="evidence" value="ECO:0007669"/>
    <property type="project" value="InterPro"/>
</dbReference>
<reference evidence="2 3" key="1">
    <citation type="submission" date="2024-04" db="EMBL/GenBank/DDBJ databases">
        <authorList>
            <person name="Fracassetti M."/>
        </authorList>
    </citation>
    <scope>NUCLEOTIDE SEQUENCE [LARGE SCALE GENOMIC DNA]</scope>
</reference>
<evidence type="ECO:0000259" key="1">
    <source>
        <dbReference type="Pfam" id="PF03372"/>
    </source>
</evidence>
<accession>A0AAV2CUL1</accession>
<dbReference type="InterPro" id="IPR005135">
    <property type="entry name" value="Endo/exonuclease/phosphatase"/>
</dbReference>
<keyword evidence="3" id="KW-1185">Reference proteome</keyword>
<evidence type="ECO:0000313" key="2">
    <source>
        <dbReference type="EMBL" id="CAL1360252.1"/>
    </source>
</evidence>
<sequence length="235" mass="27092">MKLLCYNCRGLGSMRAVRSLKSLLRQAFPHVMFLMETCQLCDENEKTRLEIGYKNGKSWPTDTSNGGRAGGLSIWWNDEVQITVMDHSQHHIDDKVVDELAGEWRFTGVYGWPEGIEKERTWHLLRQLAEQWTGPWLCGGDLNQVLSDFEKKGGNLVAEEEMRAFSDCLVDVGLQDMGFSGYPYTWENRRRSGGYIEERLDRFLANEGWRKMWPNARVSHLGSTRSDHQPILCES</sequence>
<dbReference type="Gene3D" id="3.60.10.10">
    <property type="entry name" value="Endonuclease/exonuclease/phosphatase"/>
    <property type="match status" value="1"/>
</dbReference>
<proteinExistence type="predicted"/>
<dbReference type="EMBL" id="OZ034814">
    <property type="protein sequence ID" value="CAL1360252.1"/>
    <property type="molecule type" value="Genomic_DNA"/>
</dbReference>
<dbReference type="SUPFAM" id="SSF56219">
    <property type="entry name" value="DNase I-like"/>
    <property type="match status" value="1"/>
</dbReference>
<gene>
    <name evidence="2" type="ORF">LTRI10_LOCUS7698</name>
</gene>
<dbReference type="AlphaFoldDB" id="A0AAV2CUL1"/>
<protein>
    <recommendedName>
        <fullName evidence="1">Endonuclease/exonuclease/phosphatase domain-containing protein</fullName>
    </recommendedName>
</protein>
<dbReference type="InterPro" id="IPR036691">
    <property type="entry name" value="Endo/exonu/phosph_ase_sf"/>
</dbReference>
<name>A0AAV2CUL1_9ROSI</name>